<dbReference type="SUPFAM" id="SSF56235">
    <property type="entry name" value="N-terminal nucleophile aminohydrolases (Ntn hydrolases)"/>
    <property type="match status" value="1"/>
</dbReference>
<evidence type="ECO:0000256" key="1">
    <source>
        <dbReference type="PIRSR" id="PIRSR600246-1"/>
    </source>
</evidence>
<feature type="region of interest" description="Disordered" evidence="3">
    <location>
        <begin position="219"/>
        <end position="304"/>
    </location>
</feature>
<feature type="active site" description="Nucleophile" evidence="1">
    <location>
        <position position="310"/>
    </location>
</feature>
<dbReference type="GO" id="GO:0051604">
    <property type="term" value="P:protein maturation"/>
    <property type="evidence" value="ECO:0007669"/>
    <property type="project" value="TreeGrafter"/>
</dbReference>
<dbReference type="AlphaFoldDB" id="A0A1X6PF64"/>
<sequence>MSPPTPGPPVSTAVSPPSAAAAPPLNTAIDGRTMDPGGSTQPRLVAVHAGAGRHGLKEEHHVCEAMRAAMAAAAAAGGSAAAAATAAVAALEASGVVNAGPNGGSLTWDGSPEADACVVTPTTYGAVGAVAGLVSAVTAAAAVVDAQGEGGRGGDTAAEVAGLVAPGMLAGTGAAAYAARIGLPAAGAGVGAGRQAQWRRYSGLVAAAVDAERAAAAAAVGGGVRGGQKRPRSPGRVSAAPVDDACAGGEWQRRSRPTPAAVGDIVSAGASGHKDGGAAVGGTPPPAAPSVRAPTAPTLPPTLANTVRDTVGAVVVDATGRLAAAASSGGAWLRPAGRLGAAAVPGAAAGVDPAGAAAAVASGIGERLVGGATAATLARALGGGAHWRPPQRPRLVRGGGHPPTRAAGTAAAPAAMKGVTPSTRRRWCACPQSPAGGGCWRSGLVGGRRGGHLGARDTELRGRPLGARGERATGRGRVAAAAGGDRGGGGWRPSPALAAWGDSYC</sequence>
<evidence type="ECO:0000256" key="3">
    <source>
        <dbReference type="SAM" id="MobiDB-lite"/>
    </source>
</evidence>
<feature type="compositionally biased region" description="Low complexity" evidence="3">
    <location>
        <begin position="10"/>
        <end position="24"/>
    </location>
</feature>
<protein>
    <recommendedName>
        <fullName evidence="6">Asparaginase</fullName>
    </recommendedName>
</protein>
<dbReference type="Pfam" id="PF01112">
    <property type="entry name" value="Asparaginase_2"/>
    <property type="match status" value="1"/>
</dbReference>
<gene>
    <name evidence="4" type="ORF">BU14_0077s0005</name>
</gene>
<dbReference type="PANTHER" id="PTHR10188">
    <property type="entry name" value="L-ASPARAGINASE"/>
    <property type="match status" value="1"/>
</dbReference>
<dbReference type="GO" id="GO:0005737">
    <property type="term" value="C:cytoplasm"/>
    <property type="evidence" value="ECO:0007669"/>
    <property type="project" value="TreeGrafter"/>
</dbReference>
<reference evidence="4 5" key="1">
    <citation type="submission" date="2017-03" db="EMBL/GenBank/DDBJ databases">
        <title>WGS assembly of Porphyra umbilicalis.</title>
        <authorList>
            <person name="Brawley S.H."/>
            <person name="Blouin N.A."/>
            <person name="Ficko-Blean E."/>
            <person name="Wheeler G.L."/>
            <person name="Lohr M."/>
            <person name="Goodson H.V."/>
            <person name="Jenkins J.W."/>
            <person name="Blaby-Haas C.E."/>
            <person name="Helliwell K.E."/>
            <person name="Chan C."/>
            <person name="Marriage T."/>
            <person name="Bhattacharya D."/>
            <person name="Klein A.S."/>
            <person name="Badis Y."/>
            <person name="Brodie J."/>
            <person name="Cao Y."/>
            <person name="Collen J."/>
            <person name="Dittami S.M."/>
            <person name="Gachon C.M."/>
            <person name="Green B.R."/>
            <person name="Karpowicz S."/>
            <person name="Kim J.W."/>
            <person name="Kudahl U."/>
            <person name="Lin S."/>
            <person name="Michel G."/>
            <person name="Mittag M."/>
            <person name="Olson B.J."/>
            <person name="Pangilinan J."/>
            <person name="Peng Y."/>
            <person name="Qiu H."/>
            <person name="Shu S."/>
            <person name="Singer J.T."/>
            <person name="Smith A.G."/>
            <person name="Sprecher B.N."/>
            <person name="Wagner V."/>
            <person name="Wang W."/>
            <person name="Wang Z.-Y."/>
            <person name="Yan J."/>
            <person name="Yarish C."/>
            <person name="Zoeuner-Riek S."/>
            <person name="Zhuang Y."/>
            <person name="Zou Y."/>
            <person name="Lindquist E.A."/>
            <person name="Grimwood J."/>
            <person name="Barry K."/>
            <person name="Rokhsar D.S."/>
            <person name="Schmutz J."/>
            <person name="Stiller J.W."/>
            <person name="Grossman A.R."/>
            <person name="Prochnik S.E."/>
        </authorList>
    </citation>
    <scope>NUCLEOTIDE SEQUENCE [LARGE SCALE GENOMIC DNA]</scope>
    <source>
        <strain evidence="4">4086291</strain>
    </source>
</reference>
<dbReference type="PANTHER" id="PTHR10188:SF8">
    <property type="entry name" value="THREONINE ASPARTASE 1"/>
    <property type="match status" value="1"/>
</dbReference>
<evidence type="ECO:0008006" key="6">
    <source>
        <dbReference type="Google" id="ProtNLM"/>
    </source>
</evidence>
<keyword evidence="5" id="KW-1185">Reference proteome</keyword>
<organism evidence="4 5">
    <name type="scientific">Porphyra umbilicalis</name>
    <name type="common">Purple laver</name>
    <name type="synonym">Red alga</name>
    <dbReference type="NCBI Taxonomy" id="2786"/>
    <lineage>
        <taxon>Eukaryota</taxon>
        <taxon>Rhodophyta</taxon>
        <taxon>Bangiophyceae</taxon>
        <taxon>Bangiales</taxon>
        <taxon>Bangiaceae</taxon>
        <taxon>Porphyra</taxon>
    </lineage>
</organism>
<proteinExistence type="predicted"/>
<dbReference type="GO" id="GO:0004298">
    <property type="term" value="F:threonine-type endopeptidase activity"/>
    <property type="evidence" value="ECO:0007669"/>
    <property type="project" value="TreeGrafter"/>
</dbReference>
<evidence type="ECO:0000256" key="2">
    <source>
        <dbReference type="PIRSR" id="PIRSR600246-3"/>
    </source>
</evidence>
<name>A0A1X6PF64_PORUM</name>
<dbReference type="Proteomes" id="UP000218209">
    <property type="component" value="Unassembled WGS sequence"/>
</dbReference>
<dbReference type="InterPro" id="IPR000246">
    <property type="entry name" value="Peptidase_T2"/>
</dbReference>
<feature type="compositionally biased region" description="Low complexity" evidence="3">
    <location>
        <begin position="293"/>
        <end position="304"/>
    </location>
</feature>
<dbReference type="InterPro" id="IPR029055">
    <property type="entry name" value="Ntn_hydrolases_N"/>
</dbReference>
<feature type="site" description="Cleavage; by autolysis" evidence="2">
    <location>
        <begin position="309"/>
        <end position="310"/>
    </location>
</feature>
<evidence type="ECO:0000313" key="4">
    <source>
        <dbReference type="EMBL" id="OSX79385.1"/>
    </source>
</evidence>
<evidence type="ECO:0000313" key="5">
    <source>
        <dbReference type="Proteomes" id="UP000218209"/>
    </source>
</evidence>
<accession>A0A1X6PF64</accession>
<feature type="region of interest" description="Disordered" evidence="3">
    <location>
        <begin position="1"/>
        <end position="42"/>
    </location>
</feature>
<dbReference type="Gene3D" id="3.60.20.30">
    <property type="entry name" value="(Glycosyl)asparaginase"/>
    <property type="match status" value="1"/>
</dbReference>
<dbReference type="EMBL" id="KV918791">
    <property type="protein sequence ID" value="OSX79385.1"/>
    <property type="molecule type" value="Genomic_DNA"/>
</dbReference>